<protein>
    <submittedName>
        <fullName evidence="2">Uncharacterized protein</fullName>
    </submittedName>
</protein>
<accession>A0ABR5AAD0</accession>
<dbReference type="Proteomes" id="UP000031967">
    <property type="component" value="Unassembled WGS sequence"/>
</dbReference>
<feature type="region of interest" description="Disordered" evidence="1">
    <location>
        <begin position="1"/>
        <end position="24"/>
    </location>
</feature>
<reference evidence="2 3" key="1">
    <citation type="submission" date="2014-12" db="EMBL/GenBank/DDBJ databases">
        <title>Draft genome sequence of Paenibacillus kamchatkensis strain B-2647.</title>
        <authorList>
            <person name="Karlyshev A.V."/>
            <person name="Kudryashova E.B."/>
        </authorList>
    </citation>
    <scope>NUCLEOTIDE SEQUENCE [LARGE SCALE GENOMIC DNA]</scope>
    <source>
        <strain evidence="2 3">VKM B-2647</strain>
    </source>
</reference>
<keyword evidence="3" id="KW-1185">Reference proteome</keyword>
<organism evidence="2 3">
    <name type="scientific">Gordoniibacillus kamchatkensis</name>
    <dbReference type="NCBI Taxonomy" id="1590651"/>
    <lineage>
        <taxon>Bacteria</taxon>
        <taxon>Bacillati</taxon>
        <taxon>Bacillota</taxon>
        <taxon>Bacilli</taxon>
        <taxon>Bacillales</taxon>
        <taxon>Paenibacillaceae</taxon>
        <taxon>Gordoniibacillus</taxon>
    </lineage>
</organism>
<sequence length="83" mass="9155">MSSSAARAHIHSIRGDERVTEKPSKTVIAHNGQTKVTLIGNWFFMDAAEIEREYMAGLAAGDPFFRNINNVLCSIRTNSDSSN</sequence>
<comment type="caution">
    <text evidence="2">The sequence shown here is derived from an EMBL/GenBank/DDBJ whole genome shotgun (WGS) entry which is preliminary data.</text>
</comment>
<feature type="compositionally biased region" description="Basic and acidic residues" evidence="1">
    <location>
        <begin position="13"/>
        <end position="24"/>
    </location>
</feature>
<name>A0ABR5AAD0_9BACL</name>
<dbReference type="EMBL" id="JXAK01000085">
    <property type="protein sequence ID" value="KIL37963.1"/>
    <property type="molecule type" value="Genomic_DNA"/>
</dbReference>
<proteinExistence type="predicted"/>
<gene>
    <name evidence="2" type="ORF">SD70_29715</name>
</gene>
<dbReference type="RefSeq" id="WP_041052173.1">
    <property type="nucleotide sequence ID" value="NZ_JXAK01000085.1"/>
</dbReference>
<evidence type="ECO:0000313" key="2">
    <source>
        <dbReference type="EMBL" id="KIL37963.1"/>
    </source>
</evidence>
<evidence type="ECO:0000313" key="3">
    <source>
        <dbReference type="Proteomes" id="UP000031967"/>
    </source>
</evidence>
<evidence type="ECO:0000256" key="1">
    <source>
        <dbReference type="SAM" id="MobiDB-lite"/>
    </source>
</evidence>